<evidence type="ECO:0000259" key="14">
    <source>
        <dbReference type="Pfam" id="PF07715"/>
    </source>
</evidence>
<dbReference type="InterPro" id="IPR037066">
    <property type="entry name" value="Plug_dom_sf"/>
</dbReference>
<evidence type="ECO:0000256" key="11">
    <source>
        <dbReference type="RuleBase" id="RU003357"/>
    </source>
</evidence>
<comment type="caution">
    <text evidence="15">The sequence shown here is derived from an EMBL/GenBank/DDBJ whole genome shotgun (WGS) entry which is preliminary data.</text>
</comment>
<protein>
    <submittedName>
        <fullName evidence="15">TonB-dependent receptor</fullName>
    </submittedName>
</protein>
<dbReference type="CDD" id="cd01347">
    <property type="entry name" value="ligand_gated_channel"/>
    <property type="match status" value="1"/>
</dbReference>
<evidence type="ECO:0000256" key="7">
    <source>
        <dbReference type="ARBA" id="ARBA00023077"/>
    </source>
</evidence>
<dbReference type="PANTHER" id="PTHR30069:SF53">
    <property type="entry name" value="COLICIN I RECEPTOR-RELATED"/>
    <property type="match status" value="1"/>
</dbReference>
<evidence type="ECO:0000256" key="5">
    <source>
        <dbReference type="ARBA" id="ARBA00022729"/>
    </source>
</evidence>
<dbReference type="SUPFAM" id="SSF56935">
    <property type="entry name" value="Porins"/>
    <property type="match status" value="1"/>
</dbReference>
<comment type="similarity">
    <text evidence="10 11">Belongs to the TonB-dependent receptor family.</text>
</comment>
<dbReference type="InterPro" id="IPR039426">
    <property type="entry name" value="TonB-dep_rcpt-like"/>
</dbReference>
<dbReference type="Pfam" id="PF00593">
    <property type="entry name" value="TonB_dep_Rec_b-barrel"/>
    <property type="match status" value="1"/>
</dbReference>
<keyword evidence="8 10" id="KW-0472">Membrane</keyword>
<accession>A0ABP9S2T6</accession>
<name>A0ABP9S2T6_9GAMM</name>
<evidence type="ECO:0000256" key="10">
    <source>
        <dbReference type="PROSITE-ProRule" id="PRU01360"/>
    </source>
</evidence>
<dbReference type="PANTHER" id="PTHR30069">
    <property type="entry name" value="TONB-DEPENDENT OUTER MEMBRANE RECEPTOR"/>
    <property type="match status" value="1"/>
</dbReference>
<keyword evidence="16" id="KW-1185">Reference proteome</keyword>
<keyword evidence="2 10" id="KW-0813">Transport</keyword>
<evidence type="ECO:0000256" key="3">
    <source>
        <dbReference type="ARBA" id="ARBA00022452"/>
    </source>
</evidence>
<evidence type="ECO:0000256" key="1">
    <source>
        <dbReference type="ARBA" id="ARBA00004571"/>
    </source>
</evidence>
<dbReference type="PROSITE" id="PS52016">
    <property type="entry name" value="TONB_DEPENDENT_REC_3"/>
    <property type="match status" value="1"/>
</dbReference>
<feature type="chain" id="PRO_5046809521" evidence="12">
    <location>
        <begin position="25"/>
        <end position="646"/>
    </location>
</feature>
<evidence type="ECO:0000256" key="9">
    <source>
        <dbReference type="ARBA" id="ARBA00023237"/>
    </source>
</evidence>
<dbReference type="Pfam" id="PF07715">
    <property type="entry name" value="Plug"/>
    <property type="match status" value="1"/>
</dbReference>
<dbReference type="InterPro" id="IPR012910">
    <property type="entry name" value="Plug_dom"/>
</dbReference>
<dbReference type="EMBL" id="BAABLF010000008">
    <property type="protein sequence ID" value="GAA5190361.1"/>
    <property type="molecule type" value="Genomic_DNA"/>
</dbReference>
<keyword evidence="5 12" id="KW-0732">Signal</keyword>
<dbReference type="Gene3D" id="2.40.170.20">
    <property type="entry name" value="TonB-dependent receptor, beta-barrel domain"/>
    <property type="match status" value="1"/>
</dbReference>
<evidence type="ECO:0000256" key="6">
    <source>
        <dbReference type="ARBA" id="ARBA00023065"/>
    </source>
</evidence>
<keyword evidence="6" id="KW-0406">Ion transport</keyword>
<feature type="domain" description="TonB-dependent receptor plug" evidence="14">
    <location>
        <begin position="58"/>
        <end position="162"/>
    </location>
</feature>
<keyword evidence="9 10" id="KW-0998">Cell outer membrane</keyword>
<feature type="signal peptide" evidence="12">
    <location>
        <begin position="1"/>
        <end position="24"/>
    </location>
</feature>
<dbReference type="InterPro" id="IPR036942">
    <property type="entry name" value="Beta-barrel_TonB_sf"/>
</dbReference>
<sequence length="646" mass="71034">MNRVFPSAALLAVLPMALCAPLQAAESGRSSAKNAEAESSPIERMVVTGDRFAQAPESVLAPITVIDRADLDRLQAKSLAEVLRTLPSVSINQYGGRGQNATVSVRGATSAQTLVLIDGMRIASGAIGPVNINAFPLAQIERIEFIRGARASLYGSEAMSGVINIITRDGAEGTALTLGAGSFERIEASARHQQSLAGGTLKAVLAYEDEAGYNVHPVPGVNDGDRHGFTGKSALLSYANPVAERVALYGALRWFENVSQYDNSSLGNPAWGMPDRRERKENWIESLDLQLEARYQGEHWQSQLQAQVSDSQSYDYLDNGGRQTAPDRAHLRQHNLAWLNRYRVSDSVSLSGGADWRRESLRGDSRYLDWFTGTPLPFDEGSLNRDNTGLFALGRWEQDGHSAEASVRSDDNAQFGRHNTWQLGGRWAASGQVSLVAMVGTAFRAPSFYDLYYPGFSNPDLRPESSDNWELALEASWIGADWRLGGFRQKAEDLIQFDLASNRPENLGHAVIDGVEMEVTFVTGPVEHQLSYSWRDSEDRDSGKQLVSSARHNGKWALNANWQRINVSANLVYRGSRYGDAANSVELDPYFLVSAAASYHLDEAWVFRLRVENLFDETYLTIADTFSGGDYPGQGRSLSGQVSYRF</sequence>
<keyword evidence="3 10" id="KW-1134">Transmembrane beta strand</keyword>
<evidence type="ECO:0000313" key="15">
    <source>
        <dbReference type="EMBL" id="GAA5190361.1"/>
    </source>
</evidence>
<dbReference type="Proteomes" id="UP001501600">
    <property type="component" value="Unassembled WGS sequence"/>
</dbReference>
<evidence type="ECO:0000256" key="8">
    <source>
        <dbReference type="ARBA" id="ARBA00023136"/>
    </source>
</evidence>
<evidence type="ECO:0000256" key="4">
    <source>
        <dbReference type="ARBA" id="ARBA00022692"/>
    </source>
</evidence>
<dbReference type="InterPro" id="IPR000531">
    <property type="entry name" value="Beta-barrel_TonB"/>
</dbReference>
<gene>
    <name evidence="15" type="ORF">GCM10025772_14810</name>
</gene>
<comment type="subcellular location">
    <subcellularLocation>
        <location evidence="1 10">Cell outer membrane</location>
        <topology evidence="1 10">Multi-pass membrane protein</topology>
    </subcellularLocation>
</comment>
<evidence type="ECO:0000259" key="13">
    <source>
        <dbReference type="Pfam" id="PF00593"/>
    </source>
</evidence>
<organism evidence="15 16">
    <name type="scientific">Ferrimonas gelatinilytica</name>
    <dbReference type="NCBI Taxonomy" id="1255257"/>
    <lineage>
        <taxon>Bacteria</taxon>
        <taxon>Pseudomonadati</taxon>
        <taxon>Pseudomonadota</taxon>
        <taxon>Gammaproteobacteria</taxon>
        <taxon>Alteromonadales</taxon>
        <taxon>Ferrimonadaceae</taxon>
        <taxon>Ferrimonas</taxon>
    </lineage>
</organism>
<keyword evidence="4 10" id="KW-0812">Transmembrane</keyword>
<keyword evidence="15" id="KW-0675">Receptor</keyword>
<dbReference type="RefSeq" id="WP_345316414.1">
    <property type="nucleotide sequence ID" value="NZ_BAABLF010000008.1"/>
</dbReference>
<evidence type="ECO:0000256" key="12">
    <source>
        <dbReference type="SAM" id="SignalP"/>
    </source>
</evidence>
<feature type="domain" description="TonB-dependent receptor-like beta-barrel" evidence="13">
    <location>
        <begin position="252"/>
        <end position="614"/>
    </location>
</feature>
<dbReference type="Gene3D" id="2.170.130.10">
    <property type="entry name" value="TonB-dependent receptor, plug domain"/>
    <property type="match status" value="1"/>
</dbReference>
<evidence type="ECO:0000313" key="16">
    <source>
        <dbReference type="Proteomes" id="UP001501600"/>
    </source>
</evidence>
<reference evidence="16" key="1">
    <citation type="journal article" date="2019" name="Int. J. Syst. Evol. Microbiol.">
        <title>The Global Catalogue of Microorganisms (GCM) 10K type strain sequencing project: providing services to taxonomists for standard genome sequencing and annotation.</title>
        <authorList>
            <consortium name="The Broad Institute Genomics Platform"/>
            <consortium name="The Broad Institute Genome Sequencing Center for Infectious Disease"/>
            <person name="Wu L."/>
            <person name="Ma J."/>
        </authorList>
    </citation>
    <scope>NUCLEOTIDE SEQUENCE [LARGE SCALE GENOMIC DNA]</scope>
    <source>
        <strain evidence="16">JCM 18720</strain>
    </source>
</reference>
<evidence type="ECO:0000256" key="2">
    <source>
        <dbReference type="ARBA" id="ARBA00022448"/>
    </source>
</evidence>
<proteinExistence type="inferred from homology"/>
<keyword evidence="7 11" id="KW-0798">TonB box</keyword>